<proteinExistence type="predicted"/>
<keyword evidence="1" id="KW-1133">Transmembrane helix</keyword>
<accession>A0A261WMB3</accession>
<sequence length="125" mass="13802">MTHANNQHRESLKDASYRYEVASLASKAERQLALRDPKAWGEQALVIVVAGLKCLSLTYGLDIVLRQSVQGFESLPPGVLAPILATLVLLLAGFNPWKTFWHSVFSKRASAAYWKALADLDGYSI</sequence>
<organism evidence="2 3">
    <name type="scientific">Pseudomonas avellanae</name>
    <dbReference type="NCBI Taxonomy" id="46257"/>
    <lineage>
        <taxon>Bacteria</taxon>
        <taxon>Pseudomonadati</taxon>
        <taxon>Pseudomonadota</taxon>
        <taxon>Gammaproteobacteria</taxon>
        <taxon>Pseudomonadales</taxon>
        <taxon>Pseudomonadaceae</taxon>
        <taxon>Pseudomonas</taxon>
    </lineage>
</organism>
<feature type="transmembrane region" description="Helical" evidence="1">
    <location>
        <begin position="44"/>
        <end position="65"/>
    </location>
</feature>
<evidence type="ECO:0000313" key="2">
    <source>
        <dbReference type="EMBL" id="OZI87043.1"/>
    </source>
</evidence>
<comment type="caution">
    <text evidence="2">The sequence shown here is derived from an EMBL/GenBank/DDBJ whole genome shotgun (WGS) entry which is preliminary data.</text>
</comment>
<protein>
    <submittedName>
        <fullName evidence="2">Uncharacterized protein</fullName>
    </submittedName>
</protein>
<dbReference type="Proteomes" id="UP000217163">
    <property type="component" value="Unassembled WGS sequence"/>
</dbReference>
<keyword evidence="1" id="KW-0472">Membrane</keyword>
<gene>
    <name evidence="2" type="ORF">CFN58_06595</name>
</gene>
<name>A0A261WMB3_9PSED</name>
<keyword evidence="1" id="KW-0812">Transmembrane</keyword>
<feature type="transmembrane region" description="Helical" evidence="1">
    <location>
        <begin position="77"/>
        <end position="97"/>
    </location>
</feature>
<dbReference type="EMBL" id="NKQU01000116">
    <property type="protein sequence ID" value="OZI87043.1"/>
    <property type="molecule type" value="Genomic_DNA"/>
</dbReference>
<dbReference type="AlphaFoldDB" id="A0A261WMB3"/>
<reference evidence="3" key="1">
    <citation type="journal article" date="2016" name="Sci. Rep.">
        <title>Genome analysis of the kiwifruit canker pathogen Pseudomonas syringae pv. actinidiae biovar 5.</title>
        <authorList>
            <person name="Fujikawa T."/>
            <person name="Sawada H."/>
        </authorList>
    </citation>
    <scope>NUCLEOTIDE SEQUENCE [LARGE SCALE GENOMIC DNA]</scope>
    <source>
        <strain evidence="3">MAFF 212061</strain>
    </source>
</reference>
<evidence type="ECO:0000256" key="1">
    <source>
        <dbReference type="SAM" id="Phobius"/>
    </source>
</evidence>
<evidence type="ECO:0000313" key="3">
    <source>
        <dbReference type="Proteomes" id="UP000217163"/>
    </source>
</evidence>